<feature type="domain" description="Hemerythrin-like" evidence="1">
    <location>
        <begin position="37"/>
        <end position="166"/>
    </location>
</feature>
<dbReference type="PANTHER" id="PTHR38048:SF2">
    <property type="entry name" value="HEMERYTHRIN-LIKE DOMAIN-CONTAINING PROTEIN"/>
    <property type="match status" value="1"/>
</dbReference>
<name>A0A8K0W3Q5_9PLEO</name>
<dbReference type="InterPro" id="IPR053206">
    <property type="entry name" value="Dimeric_xanthone_biosynth"/>
</dbReference>
<protein>
    <recommendedName>
        <fullName evidence="1">Hemerythrin-like domain-containing protein</fullName>
    </recommendedName>
</protein>
<accession>A0A8K0W3Q5</accession>
<sequence>MSKPWADTPFALLPIPGQPGARTSTNPGVLSVCIEMANVHNALLRGLNSIYLQAPHISQPTDIADFLLYTQAWADTVHHHHSHEERLFFPAMKDIALAAGLAADIMEGNLEQHHVFEPKIHEMLAWVAAVRKGEKEWDSEVLVGLLDGFASILTQHLHDEIETLFALEKCDGEAIRKVMAETAQEGAKSADPYLVLPQVLGCVDKSYPGGENFPPVPFIVPWLNAYWFARRHKGCWRFNPCDHWGRPRPLEFV</sequence>
<evidence type="ECO:0000313" key="3">
    <source>
        <dbReference type="Proteomes" id="UP000813461"/>
    </source>
</evidence>
<comment type="caution">
    <text evidence="2">The sequence shown here is derived from an EMBL/GenBank/DDBJ whole genome shotgun (WGS) entry which is preliminary data.</text>
</comment>
<proteinExistence type="predicted"/>
<evidence type="ECO:0000313" key="2">
    <source>
        <dbReference type="EMBL" id="KAH7093693.1"/>
    </source>
</evidence>
<dbReference type="PANTHER" id="PTHR38048">
    <property type="entry name" value="EXPRESSED PROTEIN"/>
    <property type="match status" value="1"/>
</dbReference>
<dbReference type="Gene3D" id="1.20.120.520">
    <property type="entry name" value="nmb1532 protein domain like"/>
    <property type="match status" value="1"/>
</dbReference>
<dbReference type="OrthoDB" id="58416at2759"/>
<dbReference type="CDD" id="cd12108">
    <property type="entry name" value="Hr-like"/>
    <property type="match status" value="1"/>
</dbReference>
<gene>
    <name evidence="2" type="ORF">FB567DRAFT_545021</name>
</gene>
<dbReference type="InterPro" id="IPR012312">
    <property type="entry name" value="Hemerythrin-like"/>
</dbReference>
<dbReference type="Pfam" id="PF01814">
    <property type="entry name" value="Hemerythrin"/>
    <property type="match status" value="1"/>
</dbReference>
<evidence type="ECO:0000259" key="1">
    <source>
        <dbReference type="Pfam" id="PF01814"/>
    </source>
</evidence>
<reference evidence="2" key="1">
    <citation type="journal article" date="2021" name="Nat. Commun.">
        <title>Genetic determinants of endophytism in the Arabidopsis root mycobiome.</title>
        <authorList>
            <person name="Mesny F."/>
            <person name="Miyauchi S."/>
            <person name="Thiergart T."/>
            <person name="Pickel B."/>
            <person name="Atanasova L."/>
            <person name="Karlsson M."/>
            <person name="Huettel B."/>
            <person name="Barry K.W."/>
            <person name="Haridas S."/>
            <person name="Chen C."/>
            <person name="Bauer D."/>
            <person name="Andreopoulos W."/>
            <person name="Pangilinan J."/>
            <person name="LaButti K."/>
            <person name="Riley R."/>
            <person name="Lipzen A."/>
            <person name="Clum A."/>
            <person name="Drula E."/>
            <person name="Henrissat B."/>
            <person name="Kohler A."/>
            <person name="Grigoriev I.V."/>
            <person name="Martin F.M."/>
            <person name="Hacquard S."/>
        </authorList>
    </citation>
    <scope>NUCLEOTIDE SEQUENCE</scope>
    <source>
        <strain evidence="2">MPI-SDFR-AT-0120</strain>
    </source>
</reference>
<dbReference type="AlphaFoldDB" id="A0A8K0W3Q5"/>
<organism evidence="2 3">
    <name type="scientific">Paraphoma chrysanthemicola</name>
    <dbReference type="NCBI Taxonomy" id="798071"/>
    <lineage>
        <taxon>Eukaryota</taxon>
        <taxon>Fungi</taxon>
        <taxon>Dikarya</taxon>
        <taxon>Ascomycota</taxon>
        <taxon>Pezizomycotina</taxon>
        <taxon>Dothideomycetes</taxon>
        <taxon>Pleosporomycetidae</taxon>
        <taxon>Pleosporales</taxon>
        <taxon>Pleosporineae</taxon>
        <taxon>Phaeosphaeriaceae</taxon>
        <taxon>Paraphoma</taxon>
    </lineage>
</organism>
<keyword evidence="3" id="KW-1185">Reference proteome</keyword>
<dbReference type="Proteomes" id="UP000813461">
    <property type="component" value="Unassembled WGS sequence"/>
</dbReference>
<dbReference type="EMBL" id="JAGMVJ010000002">
    <property type="protein sequence ID" value="KAH7093693.1"/>
    <property type="molecule type" value="Genomic_DNA"/>
</dbReference>